<evidence type="ECO:0000313" key="1">
    <source>
        <dbReference type="EMBL" id="QHT92803.1"/>
    </source>
</evidence>
<dbReference type="AlphaFoldDB" id="A0A6C0IMQ6"/>
<organism evidence="1">
    <name type="scientific">viral metagenome</name>
    <dbReference type="NCBI Taxonomy" id="1070528"/>
    <lineage>
        <taxon>unclassified sequences</taxon>
        <taxon>metagenomes</taxon>
        <taxon>organismal metagenomes</taxon>
    </lineage>
</organism>
<proteinExistence type="predicted"/>
<sequence length="129" mass="15078">MEKDKQTFLTAKKERRIKKRTTKRGITGEEVIFIFEKLLEGWKTIKTYNTMIQQNPQSGVDKKKVEVISTGNSKVFENELSTERYQYYLDLREKVYAYHLLQKSKVPITNSVQNYKFGTNTGVKDSTPS</sequence>
<name>A0A6C0IMQ6_9ZZZZ</name>
<protein>
    <submittedName>
        <fullName evidence="1">Uncharacterized protein</fullName>
    </submittedName>
</protein>
<accession>A0A6C0IMQ6</accession>
<reference evidence="1" key="1">
    <citation type="journal article" date="2020" name="Nature">
        <title>Giant virus diversity and host interactions through global metagenomics.</title>
        <authorList>
            <person name="Schulz F."/>
            <person name="Roux S."/>
            <person name="Paez-Espino D."/>
            <person name="Jungbluth S."/>
            <person name="Walsh D.A."/>
            <person name="Denef V.J."/>
            <person name="McMahon K.D."/>
            <person name="Konstantinidis K.T."/>
            <person name="Eloe-Fadrosh E.A."/>
            <person name="Kyrpides N.C."/>
            <person name="Woyke T."/>
        </authorList>
    </citation>
    <scope>NUCLEOTIDE SEQUENCE</scope>
    <source>
        <strain evidence="1">GVMAG-M-3300023184-89</strain>
    </source>
</reference>
<dbReference type="EMBL" id="MN740194">
    <property type="protein sequence ID" value="QHT92803.1"/>
    <property type="molecule type" value="Genomic_DNA"/>
</dbReference>